<proteinExistence type="predicted"/>
<name>A0A5M6BVK7_9TREE</name>
<protein>
    <submittedName>
        <fullName evidence="2">Uncharacterized protein</fullName>
    </submittedName>
</protein>
<feature type="compositionally biased region" description="Basic and acidic residues" evidence="1">
    <location>
        <begin position="816"/>
        <end position="827"/>
    </location>
</feature>
<feature type="compositionally biased region" description="Polar residues" evidence="1">
    <location>
        <begin position="41"/>
        <end position="50"/>
    </location>
</feature>
<feature type="compositionally biased region" description="Basic and acidic residues" evidence="1">
    <location>
        <begin position="59"/>
        <end position="69"/>
    </location>
</feature>
<dbReference type="KEGG" id="ksn:43590889"/>
<reference evidence="2" key="1">
    <citation type="submission" date="2017-08" db="EMBL/GenBank/DDBJ databases">
        <authorList>
            <person name="Cuomo C."/>
            <person name="Billmyre B."/>
            <person name="Heitman J."/>
        </authorList>
    </citation>
    <scope>NUCLEOTIDE SEQUENCE</scope>
    <source>
        <strain evidence="2">CBS 12478</strain>
    </source>
</reference>
<evidence type="ECO:0000256" key="1">
    <source>
        <dbReference type="SAM" id="MobiDB-lite"/>
    </source>
</evidence>
<dbReference type="EMBL" id="CP144057">
    <property type="protein sequence ID" value="WWD19488.1"/>
    <property type="molecule type" value="Genomic_DNA"/>
</dbReference>
<feature type="region of interest" description="Disordered" evidence="1">
    <location>
        <begin position="804"/>
        <end position="859"/>
    </location>
</feature>
<feature type="compositionally biased region" description="Acidic residues" evidence="1">
    <location>
        <begin position="828"/>
        <end position="859"/>
    </location>
</feature>
<dbReference type="OrthoDB" id="185373at2759"/>
<organism evidence="2 3">
    <name type="scientific">Kwoniella shandongensis</name>
    <dbReference type="NCBI Taxonomy" id="1734106"/>
    <lineage>
        <taxon>Eukaryota</taxon>
        <taxon>Fungi</taxon>
        <taxon>Dikarya</taxon>
        <taxon>Basidiomycota</taxon>
        <taxon>Agaricomycotina</taxon>
        <taxon>Tremellomycetes</taxon>
        <taxon>Tremellales</taxon>
        <taxon>Cryptococcaceae</taxon>
        <taxon>Kwoniella</taxon>
    </lineage>
</organism>
<reference evidence="2" key="2">
    <citation type="submission" date="2024-01" db="EMBL/GenBank/DDBJ databases">
        <title>Comparative genomics of Cryptococcus and Kwoniella reveals pathogenesis evolution and contrasting modes of karyotype evolution via chromosome fusion or intercentromeric recombination.</title>
        <authorList>
            <person name="Coelho M.A."/>
            <person name="David-Palma M."/>
            <person name="Shea T."/>
            <person name="Bowers K."/>
            <person name="McGinley-Smith S."/>
            <person name="Mohammad A.W."/>
            <person name="Gnirke A."/>
            <person name="Yurkov A.M."/>
            <person name="Nowrousian M."/>
            <person name="Sun S."/>
            <person name="Cuomo C.A."/>
            <person name="Heitman J."/>
        </authorList>
    </citation>
    <scope>NUCLEOTIDE SEQUENCE</scope>
    <source>
        <strain evidence="2">CBS 12478</strain>
    </source>
</reference>
<dbReference type="RefSeq" id="XP_031858930.1">
    <property type="nucleotide sequence ID" value="XM_032006727.1"/>
</dbReference>
<evidence type="ECO:0000313" key="2">
    <source>
        <dbReference type="EMBL" id="WWD19488.1"/>
    </source>
</evidence>
<feature type="region of interest" description="Disordered" evidence="1">
    <location>
        <begin position="35"/>
        <end position="81"/>
    </location>
</feature>
<dbReference type="Proteomes" id="UP000322225">
    <property type="component" value="Chromosome 7"/>
</dbReference>
<evidence type="ECO:0000313" key="3">
    <source>
        <dbReference type="Proteomes" id="UP000322225"/>
    </source>
</evidence>
<dbReference type="GeneID" id="43590889"/>
<accession>A0A5M6BVK7</accession>
<gene>
    <name evidence="2" type="ORF">CI109_103949</name>
</gene>
<sequence>MRGIPRSALAGPGPQTWLYRSTLFTSGTIPPPTWVTLSRPLATSTRTNGPKSRPLKSRNTADQRRDHAKSVKNSTHHSKVSQLVPQDTYVIRLRPPPNYPIDDHLHLFRQALENHNLDAVITTWSSLIDLGATSRLPTTDYAHISIFLVDVLSQRGSSSNLSKMATRDHERFGILRDIVIESAARNHWQGLHAFMLQLIEIGRPADVVSMFAKCKERMREIQGKDAKDLISWNREARLAARLEGEGMKPLIMINLAALTLLDAVDEHSLFGMLDSQADLRPTARFDFTPIQRVFRRIKGGEAMYVKYRQNVDKLILALQCFHPNALIGRISMLGHSREADGLVKLYKSILDASVGPGAFIRSRDLTEIDVQGDAYRNIPLPPIIWWNFIKAFEWRNDVNRIATMIGRDMPERGLQPTAHFLAIAMFHMGIIATRRTASSESRTRARAWADEYWRRLSAADWHITDEAFSRRIRVLGMLAWDEPRLKGEIERLYTAGKDGHLGEIGPRTRAAFVEFFMIQKKINDAFKVIKDLPKANQSDLEMSIATMIRRLALGHWGPQEKLKACGRALRLVAENNLRLGSHILGPLLAIQLEGGLPVGRTVDTILEHTLSVQHLEHGIQPWTSVLTGLLTKWTHNHSPNFVELQAGLYILRRASTKKLYGETRTRTVAMWTTFLRVAARSESTSVEQRQEFIDTALDLFPGGRIMISNAMYFEIIHLLLTRSDGSGLAEGWSHWEHFISEREVGAILWSKMLKLLLDKKREDFALDLVKMAWERKTVGSEEGFWLRAEDAGLTTKLGIQGMIDNERTSGRGKGKRSLERVTQSKDMVDDEGMEVSGDDDPAEMDDNEMMDPDYEGNTL</sequence>
<keyword evidence="3" id="KW-1185">Reference proteome</keyword>
<dbReference type="AlphaFoldDB" id="A0A5M6BVK7"/>